<dbReference type="PROSITE" id="PS50810">
    <property type="entry name" value="FRATAXIN_2"/>
    <property type="match status" value="1"/>
</dbReference>
<dbReference type="Pfam" id="PF01491">
    <property type="entry name" value="Frataxin_Cyay"/>
    <property type="match status" value="1"/>
</dbReference>
<dbReference type="GO" id="GO:0051537">
    <property type="term" value="F:2 iron, 2 sulfur cluster binding"/>
    <property type="evidence" value="ECO:0007669"/>
    <property type="project" value="TreeGrafter"/>
</dbReference>
<keyword evidence="5" id="KW-0813">Transport</keyword>
<dbReference type="GO" id="GO:0008199">
    <property type="term" value="F:ferric iron binding"/>
    <property type="evidence" value="ECO:0007669"/>
    <property type="project" value="InterPro"/>
</dbReference>
<dbReference type="Proteomes" id="UP000614610">
    <property type="component" value="Unassembled WGS sequence"/>
</dbReference>
<dbReference type="Proteomes" id="UP000472727">
    <property type="component" value="Unassembled WGS sequence"/>
</dbReference>
<sequence>MTSTSMLQPSHAIRQLPWCCSSRISISISRTRTTSRLTARQETAFTRRFTTTYKKLLPSRDSLSHVSTPRFPVGYAGRSLFHSTARCNAGGTDYTSSSGISMDKYHEIADETMDEIFTKLEELAEDDKGLDVEFSAGVLTLDTPNGTYVINKQPPNKQIWLSSPISGPKRYDWSEEERQWVYSRDKSTLSGLLAEEVGIEWD</sequence>
<dbReference type="GO" id="GO:0005739">
    <property type="term" value="C:mitochondrion"/>
    <property type="evidence" value="ECO:0007669"/>
    <property type="project" value="UniProtKB-SubCell"/>
</dbReference>
<evidence type="ECO:0000256" key="5">
    <source>
        <dbReference type="ARBA" id="ARBA00022448"/>
    </source>
</evidence>
<dbReference type="NCBIfam" id="TIGR03421">
    <property type="entry name" value="FeS_CyaY"/>
    <property type="match status" value="1"/>
</dbReference>
<evidence type="ECO:0000256" key="7">
    <source>
        <dbReference type="ARBA" id="ARBA00022946"/>
    </source>
</evidence>
<dbReference type="EMBL" id="WIWS01000014">
    <property type="protein sequence ID" value="KAF3225660.1"/>
    <property type="molecule type" value="Genomic_DNA"/>
</dbReference>
<organism evidence="14 15">
    <name type="scientific">Orbilia oligospora</name>
    <name type="common">Nematode-trapping fungus</name>
    <name type="synonym">Arthrobotrys oligospora</name>
    <dbReference type="NCBI Taxonomy" id="2813651"/>
    <lineage>
        <taxon>Eukaryota</taxon>
        <taxon>Fungi</taxon>
        <taxon>Dikarya</taxon>
        <taxon>Ascomycota</taxon>
        <taxon>Pezizomycotina</taxon>
        <taxon>Orbiliomycetes</taxon>
        <taxon>Orbiliales</taxon>
        <taxon>Orbiliaceae</taxon>
        <taxon>Orbilia</taxon>
    </lineage>
</organism>
<keyword evidence="6" id="KW-0410">Iron transport</keyword>
<dbReference type="GO" id="GO:0016226">
    <property type="term" value="P:iron-sulfur cluster assembly"/>
    <property type="evidence" value="ECO:0007669"/>
    <property type="project" value="InterPro"/>
</dbReference>
<dbReference type="EC" id="1.16.3.1" evidence="3"/>
<dbReference type="SMART" id="SM01219">
    <property type="entry name" value="Frataxin_Cyay"/>
    <property type="match status" value="1"/>
</dbReference>
<name>A0A7C8UY51_ORBOL</name>
<dbReference type="PROSITE" id="PS01344">
    <property type="entry name" value="FRATAXIN_1"/>
    <property type="match status" value="1"/>
</dbReference>
<accession>A0A7C8UY51</accession>
<dbReference type="InterPro" id="IPR036524">
    <property type="entry name" value="Frataxin/CyaY_sf"/>
</dbReference>
<comment type="subcellular location">
    <subcellularLocation>
        <location evidence="1">Mitochondrion</location>
    </subcellularLocation>
</comment>
<dbReference type="GO" id="GO:0006879">
    <property type="term" value="P:intracellular iron ion homeostasis"/>
    <property type="evidence" value="ECO:0007669"/>
    <property type="project" value="UniProtKB-KW"/>
</dbReference>
<dbReference type="SUPFAM" id="SSF55387">
    <property type="entry name" value="Frataxin/Nqo15-like"/>
    <property type="match status" value="1"/>
</dbReference>
<reference evidence="14 15" key="1">
    <citation type="submission" date="2019-06" db="EMBL/GenBank/DDBJ databases">
        <authorList>
            <person name="Palmer J.M."/>
        </authorList>
    </citation>
    <scope>NUCLEOTIDE SEQUENCE [LARGE SCALE GENOMIC DNA]</scope>
    <source>
        <strain evidence="14 15">TWF106</strain>
        <strain evidence="13">TWF679</strain>
    </source>
</reference>
<dbReference type="Gene3D" id="3.30.920.10">
    <property type="entry name" value="Frataxin/CyaY"/>
    <property type="match status" value="1"/>
</dbReference>
<evidence type="ECO:0000256" key="1">
    <source>
        <dbReference type="ARBA" id="ARBA00004173"/>
    </source>
</evidence>
<keyword evidence="9" id="KW-0408">Iron</keyword>
<comment type="catalytic activity">
    <reaction evidence="12">
        <text>4 Fe(2+) + O2 + 4 H(+) = 4 Fe(3+) + 2 H2O</text>
        <dbReference type="Rhea" id="RHEA:11148"/>
        <dbReference type="ChEBI" id="CHEBI:15377"/>
        <dbReference type="ChEBI" id="CHEBI:15378"/>
        <dbReference type="ChEBI" id="CHEBI:15379"/>
        <dbReference type="ChEBI" id="CHEBI:29033"/>
        <dbReference type="ChEBI" id="CHEBI:29034"/>
        <dbReference type="EC" id="1.16.3.1"/>
    </reaction>
</comment>
<dbReference type="GO" id="GO:0006826">
    <property type="term" value="P:iron ion transport"/>
    <property type="evidence" value="ECO:0007669"/>
    <property type="project" value="UniProtKB-KW"/>
</dbReference>
<dbReference type="NCBIfam" id="TIGR03422">
    <property type="entry name" value="mito_frataxin"/>
    <property type="match status" value="1"/>
</dbReference>
<keyword evidence="4" id="KW-0409">Iron storage</keyword>
<comment type="similarity">
    <text evidence="2">Belongs to the frataxin family.</text>
</comment>
<evidence type="ECO:0000256" key="2">
    <source>
        <dbReference type="ARBA" id="ARBA00008183"/>
    </source>
</evidence>
<keyword evidence="7" id="KW-0809">Transit peptide</keyword>
<evidence type="ECO:0000256" key="10">
    <source>
        <dbReference type="ARBA" id="ARBA00023065"/>
    </source>
</evidence>
<dbReference type="GO" id="GO:0008198">
    <property type="term" value="F:ferrous iron binding"/>
    <property type="evidence" value="ECO:0007669"/>
    <property type="project" value="TreeGrafter"/>
</dbReference>
<protein>
    <recommendedName>
        <fullName evidence="3">ferroxidase</fullName>
        <ecNumber evidence="3">1.16.3.1</ecNumber>
    </recommendedName>
</protein>
<evidence type="ECO:0000256" key="8">
    <source>
        <dbReference type="ARBA" id="ARBA00023002"/>
    </source>
</evidence>
<dbReference type="GO" id="GO:0004322">
    <property type="term" value="F:ferroxidase activity"/>
    <property type="evidence" value="ECO:0007669"/>
    <property type="project" value="UniProtKB-EC"/>
</dbReference>
<dbReference type="GO" id="GO:0034986">
    <property type="term" value="F:iron chaperone activity"/>
    <property type="evidence" value="ECO:0007669"/>
    <property type="project" value="TreeGrafter"/>
</dbReference>
<evidence type="ECO:0000256" key="9">
    <source>
        <dbReference type="ARBA" id="ARBA00023004"/>
    </source>
</evidence>
<dbReference type="EMBL" id="WIWT01000009">
    <property type="protein sequence ID" value="KAF3219452.1"/>
    <property type="molecule type" value="Genomic_DNA"/>
</dbReference>
<evidence type="ECO:0000313" key="15">
    <source>
        <dbReference type="Proteomes" id="UP000472727"/>
    </source>
</evidence>
<evidence type="ECO:0000256" key="11">
    <source>
        <dbReference type="ARBA" id="ARBA00023128"/>
    </source>
</evidence>
<dbReference type="AlphaFoldDB" id="A0A7C8UY51"/>
<keyword evidence="11" id="KW-0496">Mitochondrion</keyword>
<dbReference type="InterPro" id="IPR002908">
    <property type="entry name" value="Frataxin/CyaY"/>
</dbReference>
<evidence type="ECO:0000313" key="13">
    <source>
        <dbReference type="EMBL" id="KAF3219452.1"/>
    </source>
</evidence>
<proteinExistence type="inferred from homology"/>
<comment type="caution">
    <text evidence="14">The sequence shown here is derived from an EMBL/GenBank/DDBJ whole genome shotgun (WGS) entry which is preliminary data.</text>
</comment>
<evidence type="ECO:0000313" key="14">
    <source>
        <dbReference type="EMBL" id="KAF3225660.1"/>
    </source>
</evidence>
<evidence type="ECO:0000256" key="6">
    <source>
        <dbReference type="ARBA" id="ARBA00022496"/>
    </source>
</evidence>
<dbReference type="InterPro" id="IPR020895">
    <property type="entry name" value="Frataxin_CS"/>
</dbReference>
<dbReference type="PANTHER" id="PTHR16821:SF2">
    <property type="entry name" value="FRATAXIN, MITOCHONDRIAL"/>
    <property type="match status" value="1"/>
</dbReference>
<keyword evidence="8" id="KW-0560">Oxidoreductase</keyword>
<evidence type="ECO:0000256" key="4">
    <source>
        <dbReference type="ARBA" id="ARBA00022434"/>
    </source>
</evidence>
<gene>
    <name evidence="14" type="primary">FRR4</name>
    <name evidence="14" type="ORF">TWF106_002176</name>
    <name evidence="13" type="ORF">TWF679_010921</name>
</gene>
<evidence type="ECO:0000256" key="12">
    <source>
        <dbReference type="ARBA" id="ARBA00047990"/>
    </source>
</evidence>
<dbReference type="InterPro" id="IPR017789">
    <property type="entry name" value="Frataxin"/>
</dbReference>
<dbReference type="OrthoDB" id="1897642at2759"/>
<evidence type="ECO:0000256" key="3">
    <source>
        <dbReference type="ARBA" id="ARBA00013107"/>
    </source>
</evidence>
<keyword evidence="10" id="KW-0406">Ion transport</keyword>
<dbReference type="PANTHER" id="PTHR16821">
    <property type="entry name" value="FRATAXIN"/>
    <property type="match status" value="1"/>
</dbReference>